<dbReference type="GO" id="GO:0005886">
    <property type="term" value="C:plasma membrane"/>
    <property type="evidence" value="ECO:0007669"/>
    <property type="project" value="TreeGrafter"/>
</dbReference>
<dbReference type="SMART" id="SM00382">
    <property type="entry name" value="AAA"/>
    <property type="match status" value="1"/>
</dbReference>
<dbReference type="AlphaFoldDB" id="A0A1M6SP75"/>
<name>A0A1M6SP75_9CLOT</name>
<dbReference type="SUPFAM" id="SSF52540">
    <property type="entry name" value="P-loop containing nucleoside triphosphate hydrolases"/>
    <property type="match status" value="1"/>
</dbReference>
<evidence type="ECO:0000256" key="2">
    <source>
        <dbReference type="ARBA" id="ARBA00022741"/>
    </source>
</evidence>
<dbReference type="InterPro" id="IPR003593">
    <property type="entry name" value="AAA+_ATPase"/>
</dbReference>
<keyword evidence="6" id="KW-1185">Reference proteome</keyword>
<reference evidence="5 6" key="1">
    <citation type="submission" date="2016-11" db="EMBL/GenBank/DDBJ databases">
        <authorList>
            <person name="Jaros S."/>
            <person name="Januszkiewicz K."/>
            <person name="Wedrychowicz H."/>
        </authorList>
    </citation>
    <scope>NUCLEOTIDE SEQUENCE [LARGE SCALE GENOMIC DNA]</scope>
    <source>
        <strain evidence="5 6">DSM 3090</strain>
    </source>
</reference>
<dbReference type="PANTHER" id="PTHR24220">
    <property type="entry name" value="IMPORT ATP-BINDING PROTEIN"/>
    <property type="match status" value="1"/>
</dbReference>
<dbReference type="PANTHER" id="PTHR24220:SF689">
    <property type="entry name" value="LIPOPROTEIN-RELEASING SYSTEM ATP-BINDING PROTEIN LOLD"/>
    <property type="match status" value="1"/>
</dbReference>
<evidence type="ECO:0000259" key="4">
    <source>
        <dbReference type="PROSITE" id="PS50893"/>
    </source>
</evidence>
<dbReference type="RefSeq" id="WP_072904487.1">
    <property type="nucleotide sequence ID" value="NZ_FRAD01000030.1"/>
</dbReference>
<accession>A0A1M6SP75</accession>
<dbReference type="Proteomes" id="UP000183952">
    <property type="component" value="Unassembled WGS sequence"/>
</dbReference>
<sequence>MNILYDIKNTTKKYNEDDYTPIDNISMTVNEGDFISIEGPSGTGKSTLLYLMGGLIKPTSGQLLFKGTDIASLSDKEKTKWRKNNTSFIFQETILFSALSAWENLTEALWLKEKISKSKVKEKADFFIEKMGLSDRKNYLPHQLSVGQRRRLIIARALMGSAPLILADEPTNDLDDKWSEIITDLFTQRAKENNAVIMVTHNKKWSQKAFTSYKLENGKISKNIIVP</sequence>
<feature type="domain" description="ABC transporter" evidence="4">
    <location>
        <begin position="5"/>
        <end position="226"/>
    </location>
</feature>
<evidence type="ECO:0000256" key="1">
    <source>
        <dbReference type="ARBA" id="ARBA00005417"/>
    </source>
</evidence>
<evidence type="ECO:0000256" key="3">
    <source>
        <dbReference type="ARBA" id="ARBA00022840"/>
    </source>
</evidence>
<keyword evidence="3 5" id="KW-0067">ATP-binding</keyword>
<dbReference type="InterPro" id="IPR027417">
    <property type="entry name" value="P-loop_NTPase"/>
</dbReference>
<dbReference type="PROSITE" id="PS50893">
    <property type="entry name" value="ABC_TRANSPORTER_2"/>
    <property type="match status" value="1"/>
</dbReference>
<dbReference type="Gene3D" id="3.40.50.300">
    <property type="entry name" value="P-loop containing nucleotide triphosphate hydrolases"/>
    <property type="match status" value="1"/>
</dbReference>
<dbReference type="PROSITE" id="PS00211">
    <property type="entry name" value="ABC_TRANSPORTER_1"/>
    <property type="match status" value="1"/>
</dbReference>
<evidence type="ECO:0000313" key="6">
    <source>
        <dbReference type="Proteomes" id="UP000183952"/>
    </source>
</evidence>
<dbReference type="GO" id="GO:0022857">
    <property type="term" value="F:transmembrane transporter activity"/>
    <property type="evidence" value="ECO:0007669"/>
    <property type="project" value="TreeGrafter"/>
</dbReference>
<dbReference type="InterPro" id="IPR003439">
    <property type="entry name" value="ABC_transporter-like_ATP-bd"/>
</dbReference>
<dbReference type="InterPro" id="IPR015854">
    <property type="entry name" value="ABC_transpr_LolD-like"/>
</dbReference>
<dbReference type="InterPro" id="IPR017871">
    <property type="entry name" value="ABC_transporter-like_CS"/>
</dbReference>
<gene>
    <name evidence="5" type="ORF">SAMN02745248_02600</name>
</gene>
<dbReference type="Pfam" id="PF00005">
    <property type="entry name" value="ABC_tran"/>
    <property type="match status" value="1"/>
</dbReference>
<proteinExistence type="inferred from homology"/>
<dbReference type="EMBL" id="FRAD01000030">
    <property type="protein sequence ID" value="SHK46437.1"/>
    <property type="molecule type" value="Genomic_DNA"/>
</dbReference>
<dbReference type="STRING" id="1121331.SAMN02745248_02600"/>
<dbReference type="GO" id="GO:0016887">
    <property type="term" value="F:ATP hydrolysis activity"/>
    <property type="evidence" value="ECO:0007669"/>
    <property type="project" value="InterPro"/>
</dbReference>
<dbReference type="GO" id="GO:0005524">
    <property type="term" value="F:ATP binding"/>
    <property type="evidence" value="ECO:0007669"/>
    <property type="project" value="UniProtKB-KW"/>
</dbReference>
<comment type="similarity">
    <text evidence="1">Belongs to the ABC transporter superfamily.</text>
</comment>
<evidence type="ECO:0000313" key="5">
    <source>
        <dbReference type="EMBL" id="SHK46437.1"/>
    </source>
</evidence>
<keyword evidence="2" id="KW-0547">Nucleotide-binding</keyword>
<dbReference type="OrthoDB" id="9791546at2"/>
<protein>
    <submittedName>
        <fullName evidence="5">Putative ABC transport system ATP-binding protein</fullName>
    </submittedName>
</protein>
<organism evidence="5 6">
    <name type="scientific">Hathewaya proteolytica DSM 3090</name>
    <dbReference type="NCBI Taxonomy" id="1121331"/>
    <lineage>
        <taxon>Bacteria</taxon>
        <taxon>Bacillati</taxon>
        <taxon>Bacillota</taxon>
        <taxon>Clostridia</taxon>
        <taxon>Eubacteriales</taxon>
        <taxon>Clostridiaceae</taxon>
        <taxon>Hathewaya</taxon>
    </lineage>
</organism>